<protein>
    <submittedName>
        <fullName evidence="2">Uncharacterized protein</fullName>
    </submittedName>
</protein>
<dbReference type="EMBL" id="NBSH01000003">
    <property type="protein sequence ID" value="ORX39154.1"/>
    <property type="molecule type" value="Genomic_DNA"/>
</dbReference>
<evidence type="ECO:0000313" key="2">
    <source>
        <dbReference type="EMBL" id="ORX39154.1"/>
    </source>
</evidence>
<dbReference type="STRING" id="4999.A0A1Y1UNS4"/>
<keyword evidence="3" id="KW-1185">Reference proteome</keyword>
<comment type="caution">
    <text evidence="2">The sequence shown here is derived from an EMBL/GenBank/DDBJ whole genome shotgun (WGS) entry which is preliminary data.</text>
</comment>
<dbReference type="AlphaFoldDB" id="A0A1Y1UNS4"/>
<feature type="region of interest" description="Disordered" evidence="1">
    <location>
        <begin position="32"/>
        <end position="100"/>
    </location>
</feature>
<evidence type="ECO:0000313" key="3">
    <source>
        <dbReference type="Proteomes" id="UP000193218"/>
    </source>
</evidence>
<feature type="compositionally biased region" description="Basic and acidic residues" evidence="1">
    <location>
        <begin position="57"/>
        <end position="75"/>
    </location>
</feature>
<gene>
    <name evidence="2" type="ORF">BD324DRAFT_618668</name>
</gene>
<dbReference type="OrthoDB" id="2563869at2759"/>
<reference evidence="2 3" key="1">
    <citation type="submission" date="2017-03" db="EMBL/GenBank/DDBJ databases">
        <title>Widespread Adenine N6-methylation of Active Genes in Fungi.</title>
        <authorList>
            <consortium name="DOE Joint Genome Institute"/>
            <person name="Mondo S.J."/>
            <person name="Dannebaum R.O."/>
            <person name="Kuo R.C."/>
            <person name="Louie K.B."/>
            <person name="Bewick A.J."/>
            <person name="Labutti K."/>
            <person name="Haridas S."/>
            <person name="Kuo A."/>
            <person name="Salamov A."/>
            <person name="Ahrendt S.R."/>
            <person name="Lau R."/>
            <person name="Bowen B.P."/>
            <person name="Lipzen A."/>
            <person name="Sullivan W."/>
            <person name="Andreopoulos W.B."/>
            <person name="Clum A."/>
            <person name="Lindquist E."/>
            <person name="Daum C."/>
            <person name="Northen T.R."/>
            <person name="Ramamoorthy G."/>
            <person name="Schmitz R.J."/>
            <person name="Gryganskyi A."/>
            <person name="Culley D."/>
            <person name="Magnuson J."/>
            <person name="James T.Y."/>
            <person name="O'Malley M.A."/>
            <person name="Stajich J.E."/>
            <person name="Spatafora J.W."/>
            <person name="Visel A."/>
            <person name="Grigoriev I.V."/>
        </authorList>
    </citation>
    <scope>NUCLEOTIDE SEQUENCE [LARGE SCALE GENOMIC DNA]</scope>
    <source>
        <strain evidence="2 3">NRRL Y-17943</strain>
    </source>
</reference>
<name>A0A1Y1UNS4_9TREE</name>
<accession>A0A1Y1UNS4</accession>
<organism evidence="2 3">
    <name type="scientific">Kockovaella imperatae</name>
    <dbReference type="NCBI Taxonomy" id="4999"/>
    <lineage>
        <taxon>Eukaryota</taxon>
        <taxon>Fungi</taxon>
        <taxon>Dikarya</taxon>
        <taxon>Basidiomycota</taxon>
        <taxon>Agaricomycotina</taxon>
        <taxon>Tremellomycetes</taxon>
        <taxon>Tremellales</taxon>
        <taxon>Cuniculitremaceae</taxon>
        <taxon>Kockovaella</taxon>
    </lineage>
</organism>
<dbReference type="RefSeq" id="XP_021873017.1">
    <property type="nucleotide sequence ID" value="XM_022015062.1"/>
</dbReference>
<proteinExistence type="predicted"/>
<dbReference type="GeneID" id="33556870"/>
<dbReference type="InParanoid" id="A0A1Y1UNS4"/>
<feature type="compositionally biased region" description="Polar residues" evidence="1">
    <location>
        <begin position="32"/>
        <end position="48"/>
    </location>
</feature>
<dbReference type="Proteomes" id="UP000193218">
    <property type="component" value="Unassembled WGS sequence"/>
</dbReference>
<evidence type="ECO:0000256" key="1">
    <source>
        <dbReference type="SAM" id="MobiDB-lite"/>
    </source>
</evidence>
<sequence>MATSNSGMSLPALDPPTSFAFYPYGLSSQRQTHSSIRGLSLPSTTPDSLTGAGPGPKTEEIVREKLARARAERRALMGRRPPGVALGREAEELSDEEAAMEDEKQNINLFGHRFLLPFGRRLTQMEMEAAPVSAVSRNFKPRAHMPSVAFTL</sequence>